<evidence type="ECO:0000256" key="1">
    <source>
        <dbReference type="ARBA" id="ARBA00002210"/>
    </source>
</evidence>
<keyword evidence="7" id="KW-1185">Reference proteome</keyword>
<gene>
    <name evidence="6" type="primary">tsr2</name>
    <name evidence="6" type="ORF">GWK47_047800</name>
</gene>
<dbReference type="InterPro" id="IPR019398">
    <property type="entry name" value="Pre-rRNA_process_TSR2"/>
</dbReference>
<comment type="function">
    <text evidence="1">May be involved in 20S pre-rRNA processing.</text>
</comment>
<evidence type="ECO:0000313" key="7">
    <source>
        <dbReference type="Proteomes" id="UP000770661"/>
    </source>
</evidence>
<evidence type="ECO:0000256" key="5">
    <source>
        <dbReference type="SAM" id="MobiDB-lite"/>
    </source>
</evidence>
<dbReference type="Proteomes" id="UP000770661">
    <property type="component" value="Unassembled WGS sequence"/>
</dbReference>
<dbReference type="EMBL" id="JACEEZ010012330">
    <property type="protein sequence ID" value="KAG0720758.1"/>
    <property type="molecule type" value="Genomic_DNA"/>
</dbReference>
<accession>A0A8J4Y3D1</accession>
<dbReference type="Pfam" id="PF10273">
    <property type="entry name" value="WGG"/>
    <property type="match status" value="1"/>
</dbReference>
<dbReference type="GO" id="GO:0006364">
    <property type="term" value="P:rRNA processing"/>
    <property type="evidence" value="ECO:0007669"/>
    <property type="project" value="UniProtKB-KW"/>
</dbReference>
<organism evidence="6 7">
    <name type="scientific">Chionoecetes opilio</name>
    <name type="common">Atlantic snow crab</name>
    <name type="synonym">Cancer opilio</name>
    <dbReference type="NCBI Taxonomy" id="41210"/>
    <lineage>
        <taxon>Eukaryota</taxon>
        <taxon>Metazoa</taxon>
        <taxon>Ecdysozoa</taxon>
        <taxon>Arthropoda</taxon>
        <taxon>Crustacea</taxon>
        <taxon>Multicrustacea</taxon>
        <taxon>Malacostraca</taxon>
        <taxon>Eumalacostraca</taxon>
        <taxon>Eucarida</taxon>
        <taxon>Decapoda</taxon>
        <taxon>Pleocyemata</taxon>
        <taxon>Brachyura</taxon>
        <taxon>Eubrachyura</taxon>
        <taxon>Majoidea</taxon>
        <taxon>Majidae</taxon>
        <taxon>Chionoecetes</taxon>
    </lineage>
</organism>
<comment type="caution">
    <text evidence="6">The sequence shown here is derived from an EMBL/GenBank/DDBJ whole genome shotgun (WGS) entry which is preliminary data.</text>
</comment>
<dbReference type="PANTHER" id="PTHR21250">
    <property type="entry name" value="PRE-RRNA-PROCESSING PROTEIN TSR2 HOMOLOG"/>
    <property type="match status" value="1"/>
</dbReference>
<evidence type="ECO:0000256" key="2">
    <source>
        <dbReference type="ARBA" id="ARBA00006524"/>
    </source>
</evidence>
<evidence type="ECO:0000256" key="3">
    <source>
        <dbReference type="ARBA" id="ARBA00017551"/>
    </source>
</evidence>
<feature type="compositionally biased region" description="Low complexity" evidence="5">
    <location>
        <begin position="146"/>
        <end position="159"/>
    </location>
</feature>
<evidence type="ECO:0000313" key="6">
    <source>
        <dbReference type="EMBL" id="KAG0720758.1"/>
    </source>
</evidence>
<dbReference type="AlphaFoldDB" id="A0A8J4Y3D1"/>
<keyword evidence="4" id="KW-0698">rRNA processing</keyword>
<evidence type="ECO:0000256" key="4">
    <source>
        <dbReference type="ARBA" id="ARBA00022552"/>
    </source>
</evidence>
<sequence length="178" mass="19891">MLPTFRKAVEVTLSNWPALQFAVQERAGGAESGAIAEWMVGVTEQYFYDNEDLEAEEVGDYLATIMDQELNTMVEDESDEQIGRCLCDYYRLCVAGRDAQVLEELAKIPTGPKVPCRVQDLTEEGEEQSDSQPPQLVERLGDLQLAEAPPTAAPAPRTAEQLREEAEGWTMVQNRRPK</sequence>
<comment type="similarity">
    <text evidence="2">Belongs to the TSR2 family.</text>
</comment>
<protein>
    <recommendedName>
        <fullName evidence="3">Pre-rRNA-processing protein TSR2 homolog</fullName>
    </recommendedName>
</protein>
<dbReference type="OrthoDB" id="6365057at2759"/>
<reference evidence="6" key="1">
    <citation type="submission" date="2020-07" db="EMBL/GenBank/DDBJ databases">
        <title>The High-quality genome of the commercially important snow crab, Chionoecetes opilio.</title>
        <authorList>
            <person name="Jeong J.-H."/>
            <person name="Ryu S."/>
        </authorList>
    </citation>
    <scope>NUCLEOTIDE SEQUENCE</scope>
    <source>
        <strain evidence="6">MADBK_172401_WGS</strain>
        <tissue evidence="6">Digestive gland</tissue>
    </source>
</reference>
<proteinExistence type="inferred from homology"/>
<name>A0A8J4Y3D1_CHIOP</name>
<feature type="region of interest" description="Disordered" evidence="5">
    <location>
        <begin position="141"/>
        <end position="178"/>
    </location>
</feature>